<dbReference type="HAMAP" id="MF_00095">
    <property type="entry name" value="SfsA"/>
    <property type="match status" value="1"/>
</dbReference>
<name>A0A1C6JBV4_9FIRM</name>
<organism evidence="4">
    <name type="scientific">uncultured Anaerotruncus sp</name>
    <dbReference type="NCBI Taxonomy" id="905011"/>
    <lineage>
        <taxon>Bacteria</taxon>
        <taxon>Bacillati</taxon>
        <taxon>Bacillota</taxon>
        <taxon>Clostridia</taxon>
        <taxon>Eubacteriales</taxon>
        <taxon>Oscillospiraceae</taxon>
        <taxon>Anaerotruncus</taxon>
        <taxon>environmental samples</taxon>
    </lineage>
</organism>
<dbReference type="GO" id="GO:0003677">
    <property type="term" value="F:DNA binding"/>
    <property type="evidence" value="ECO:0007669"/>
    <property type="project" value="InterPro"/>
</dbReference>
<feature type="domain" description="Sugar fermentation stimulation protein C-terminal" evidence="2">
    <location>
        <begin position="82"/>
        <end position="219"/>
    </location>
</feature>
<evidence type="ECO:0000259" key="3">
    <source>
        <dbReference type="Pfam" id="PF17746"/>
    </source>
</evidence>
<dbReference type="EMBL" id="FMHG01000001">
    <property type="protein sequence ID" value="SCJ79461.1"/>
    <property type="molecule type" value="Genomic_DNA"/>
</dbReference>
<dbReference type="InterPro" id="IPR040452">
    <property type="entry name" value="SfsA_C"/>
</dbReference>
<gene>
    <name evidence="1 4" type="primary">sfsA</name>
    <name evidence="4" type="ORF">SAMEA3545359_02067</name>
</gene>
<dbReference type="InterPro" id="IPR041465">
    <property type="entry name" value="SfsA_N"/>
</dbReference>
<dbReference type="Gene3D" id="2.40.50.580">
    <property type="match status" value="1"/>
</dbReference>
<comment type="similarity">
    <text evidence="1">Belongs to the SfsA family.</text>
</comment>
<sequence>MEYAQVVTGKFLQRPNRFVALCEIEGRTHRCHVKNTGRCRELLLPGATVFLQDRRGAEKPGKTEFSLIGVKKGDMLVNIDSQAPNAVVKEALLSGALVLPGFACPDIVRPEYGYGASRIDFYLQKGDRRALVEVKGVTLEVGGQARFPDAPTQRGVKHLDELAGAVAAGYSCFAVFVIALRPVSSMAPNWLTHPAFGRALQRAQKAGVQLLAYDCAVGQNTLSLGRPVPIDLHTPASAEDGF</sequence>
<dbReference type="PANTHER" id="PTHR30545">
    <property type="entry name" value="SUGAR FERMENTATION STIMULATION PROTEIN A"/>
    <property type="match status" value="1"/>
</dbReference>
<dbReference type="Gene3D" id="3.40.1350.60">
    <property type="match status" value="1"/>
</dbReference>
<dbReference type="Pfam" id="PF17746">
    <property type="entry name" value="SfsA_N"/>
    <property type="match status" value="1"/>
</dbReference>
<dbReference type="InterPro" id="IPR005224">
    <property type="entry name" value="SfsA"/>
</dbReference>
<evidence type="ECO:0000256" key="1">
    <source>
        <dbReference type="HAMAP-Rule" id="MF_00095"/>
    </source>
</evidence>
<dbReference type="Pfam" id="PF03749">
    <property type="entry name" value="SfsA"/>
    <property type="match status" value="1"/>
</dbReference>
<dbReference type="NCBIfam" id="TIGR00230">
    <property type="entry name" value="sfsA"/>
    <property type="match status" value="1"/>
</dbReference>
<feature type="domain" description="SfsA N-terminal OB" evidence="3">
    <location>
        <begin position="12"/>
        <end position="79"/>
    </location>
</feature>
<proteinExistence type="inferred from homology"/>
<evidence type="ECO:0000313" key="4">
    <source>
        <dbReference type="EMBL" id="SCJ79461.1"/>
    </source>
</evidence>
<dbReference type="PANTHER" id="PTHR30545:SF2">
    <property type="entry name" value="SUGAR FERMENTATION STIMULATION PROTEIN A"/>
    <property type="match status" value="1"/>
</dbReference>
<dbReference type="CDD" id="cd22359">
    <property type="entry name" value="SfsA-like_bacterial"/>
    <property type="match status" value="1"/>
</dbReference>
<protein>
    <recommendedName>
        <fullName evidence="1">Sugar fermentation stimulation protein homolog</fullName>
    </recommendedName>
</protein>
<accession>A0A1C6JBV4</accession>
<evidence type="ECO:0000259" key="2">
    <source>
        <dbReference type="Pfam" id="PF03749"/>
    </source>
</evidence>
<dbReference type="AlphaFoldDB" id="A0A1C6JBV4"/>
<reference evidence="4" key="1">
    <citation type="submission" date="2015-09" db="EMBL/GenBank/DDBJ databases">
        <authorList>
            <consortium name="Pathogen Informatics"/>
        </authorList>
    </citation>
    <scope>NUCLEOTIDE SEQUENCE</scope>
    <source>
        <strain evidence="4">2789STDY5834896</strain>
    </source>
</reference>